<reference evidence="2 3" key="1">
    <citation type="submission" date="2018-06" db="EMBL/GenBank/DDBJ databases">
        <authorList>
            <consortium name="Pathogen Informatics"/>
            <person name="Doyle S."/>
        </authorList>
    </citation>
    <scope>NUCLEOTIDE SEQUENCE [LARGE SCALE GENOMIC DNA]</scope>
    <source>
        <strain evidence="2 3">NCTC13093</strain>
    </source>
</reference>
<evidence type="ECO:0000256" key="1">
    <source>
        <dbReference type="SAM" id="Phobius"/>
    </source>
</evidence>
<accession>A0A2X0VAM0</accession>
<dbReference type="AlphaFoldDB" id="A0A2X0VAM0"/>
<proteinExistence type="predicted"/>
<keyword evidence="1" id="KW-1133">Transmembrane helix</keyword>
<sequence>MLNLFFNKGVKMCFDFSSELDKEDAEKLFIFTVLIFLLVEYILLFPLVDNIRYYNNELLVTFLYVLTYSFECIILTSIFVRRLKALKVNNALISLVPAMFVISSIPFSAHERWRSKFFDDFGYFVSRLLTEDAGDSTISLALLIISFIIICAVLFKSNSKK</sequence>
<feature type="transmembrane region" description="Helical" evidence="1">
    <location>
        <begin position="92"/>
        <end position="109"/>
    </location>
</feature>
<organism evidence="2 3">
    <name type="scientific">Anaerobiospirillum thomasii</name>
    <dbReference type="NCBI Taxonomy" id="179995"/>
    <lineage>
        <taxon>Bacteria</taxon>
        <taxon>Pseudomonadati</taxon>
        <taxon>Pseudomonadota</taxon>
        <taxon>Gammaproteobacteria</taxon>
        <taxon>Aeromonadales</taxon>
        <taxon>Succinivibrionaceae</taxon>
        <taxon>Anaerobiospirillum</taxon>
    </lineage>
</organism>
<keyword evidence="3" id="KW-1185">Reference proteome</keyword>
<name>A0A2X0VAM0_9GAMM</name>
<dbReference type="EMBL" id="UAPV01000001">
    <property type="protein sequence ID" value="SPT70156.1"/>
    <property type="molecule type" value="Genomic_DNA"/>
</dbReference>
<protein>
    <submittedName>
        <fullName evidence="2">Uncharacterized protein</fullName>
    </submittedName>
</protein>
<evidence type="ECO:0000313" key="3">
    <source>
        <dbReference type="Proteomes" id="UP000250086"/>
    </source>
</evidence>
<feature type="transmembrane region" description="Helical" evidence="1">
    <location>
        <begin position="60"/>
        <end position="80"/>
    </location>
</feature>
<gene>
    <name evidence="2" type="ORF">NCTC13093_01561</name>
</gene>
<dbReference type="RefSeq" id="WP_113744261.1">
    <property type="nucleotide sequence ID" value="NZ_UAPV01000001.1"/>
</dbReference>
<feature type="transmembrane region" description="Helical" evidence="1">
    <location>
        <begin position="28"/>
        <end position="48"/>
    </location>
</feature>
<feature type="transmembrane region" description="Helical" evidence="1">
    <location>
        <begin position="137"/>
        <end position="155"/>
    </location>
</feature>
<evidence type="ECO:0000313" key="2">
    <source>
        <dbReference type="EMBL" id="SPT70156.1"/>
    </source>
</evidence>
<keyword evidence="1" id="KW-0812">Transmembrane</keyword>
<dbReference type="Proteomes" id="UP000250086">
    <property type="component" value="Unassembled WGS sequence"/>
</dbReference>
<keyword evidence="1" id="KW-0472">Membrane</keyword>